<dbReference type="AlphaFoldDB" id="A0A135T6R3"/>
<feature type="compositionally biased region" description="Polar residues" evidence="1">
    <location>
        <begin position="296"/>
        <end position="315"/>
    </location>
</feature>
<dbReference type="OrthoDB" id="3439820at2759"/>
<accession>A0A135T6R3</accession>
<gene>
    <name evidence="2" type="ORF">CSAL01_03983</name>
</gene>
<feature type="region of interest" description="Disordered" evidence="1">
    <location>
        <begin position="199"/>
        <end position="386"/>
    </location>
</feature>
<dbReference type="Proteomes" id="UP000070121">
    <property type="component" value="Unassembled WGS sequence"/>
</dbReference>
<evidence type="ECO:0000256" key="1">
    <source>
        <dbReference type="SAM" id="MobiDB-lite"/>
    </source>
</evidence>
<feature type="region of interest" description="Disordered" evidence="1">
    <location>
        <begin position="662"/>
        <end position="688"/>
    </location>
</feature>
<protein>
    <submittedName>
        <fullName evidence="2">Uncharacterized protein</fullName>
    </submittedName>
</protein>
<name>A0A135T6R3_9PEZI</name>
<feature type="region of interest" description="Disordered" evidence="1">
    <location>
        <begin position="726"/>
        <end position="784"/>
    </location>
</feature>
<comment type="caution">
    <text evidence="2">The sequence shown here is derived from an EMBL/GenBank/DDBJ whole genome shotgun (WGS) entry which is preliminary data.</text>
</comment>
<feature type="region of interest" description="Disordered" evidence="1">
    <location>
        <begin position="1"/>
        <end position="71"/>
    </location>
</feature>
<feature type="compositionally biased region" description="Polar residues" evidence="1">
    <location>
        <begin position="242"/>
        <end position="253"/>
    </location>
</feature>
<keyword evidence="3" id="KW-1185">Reference proteome</keyword>
<reference evidence="2 3" key="1">
    <citation type="submission" date="2014-02" db="EMBL/GenBank/DDBJ databases">
        <title>The genome sequence of Colletotrichum salicis CBS 607.94.</title>
        <authorList>
            <person name="Baroncelli R."/>
            <person name="Thon M.R."/>
        </authorList>
    </citation>
    <scope>NUCLEOTIDE SEQUENCE [LARGE SCALE GENOMIC DNA]</scope>
    <source>
        <strain evidence="2 3">CBS 607.94</strain>
    </source>
</reference>
<proteinExistence type="predicted"/>
<dbReference type="EMBL" id="JFFI01002089">
    <property type="protein sequence ID" value="KXH43821.1"/>
    <property type="molecule type" value="Genomic_DNA"/>
</dbReference>
<evidence type="ECO:0000313" key="2">
    <source>
        <dbReference type="EMBL" id="KXH43821.1"/>
    </source>
</evidence>
<organism evidence="2 3">
    <name type="scientific">Colletotrichum salicis</name>
    <dbReference type="NCBI Taxonomy" id="1209931"/>
    <lineage>
        <taxon>Eukaryota</taxon>
        <taxon>Fungi</taxon>
        <taxon>Dikarya</taxon>
        <taxon>Ascomycota</taxon>
        <taxon>Pezizomycotina</taxon>
        <taxon>Sordariomycetes</taxon>
        <taxon>Hypocreomycetidae</taxon>
        <taxon>Glomerellales</taxon>
        <taxon>Glomerellaceae</taxon>
        <taxon>Colletotrichum</taxon>
        <taxon>Colletotrichum acutatum species complex</taxon>
    </lineage>
</organism>
<evidence type="ECO:0000313" key="3">
    <source>
        <dbReference type="Proteomes" id="UP000070121"/>
    </source>
</evidence>
<feature type="compositionally biased region" description="Basic and acidic residues" evidence="1">
    <location>
        <begin position="199"/>
        <end position="215"/>
    </location>
</feature>
<dbReference type="STRING" id="1209931.A0A135T6R3"/>
<sequence length="784" mass="86866">MSTHSAPATGRPSDAPSFRVLSRRPGQQVSEGFGRRSTLSARLRAVFPSRRAEKGSTHRNQGPPRVGRSSDRITRWNTAKELGRSRKARSSEPEHLLRRANTIAHTPATISSREERTLEERRLIHRERRALKKSGDYLGVAGINPVTGELDVETPSTTSFSSTSLTLDQKLEARHKSESRRTRRGAELLTEEVTKKLQQREEQRFARKDREKEAIRQAQRKVQWQRHRQQWSSAKEPILSPIAQSTKSISTRGSEAKDARNLPEQPGPHRLGMGHTDPKSHLPKHIISEENDADSSDTVIRTPQSRRSSLASPTAQEFGRNGRTLGGDRGPAQMPLPFGNLNSPHGTSEKSRPSHFGPQEAVTSQSRKGKNTEKELPPLPPGPQKTVSFLGQRCPETEPGGRQALRAVFNLMPLRKADDQDPLGYHSKESSRNLCPTPDKILILRSRTVPASASLTPTNHSRGHILRETYQRPALEYQQEITLNRWEARQLIPLIRDTEALDSEEELAVAPLVVACRSLTGKIHELNDQQAAKTHGLPITASISPFESSLTSQNDLESPLQENPLTREHIHALQDSLCRVTQKPSILESLTFEGRAITPERMEIHKDVIHQREVGKTEALKIKAATTPITTTIGCGQGLSQSNLCQKQPESKFSESWSMLQNRRDPDFGTKSKPNADPPASKRCDPGGGREILCEKFGRQRQAGEPSRGPCHITHVHVYITPNRVGASHAAGPKQDRIDGGGAGRSNQFGQKDGGNSETEPSNQRNAQNAACESQEASSRLCSE</sequence>
<feature type="compositionally biased region" description="Polar residues" evidence="1">
    <location>
        <begin position="745"/>
        <end position="784"/>
    </location>
</feature>